<name>A0AAE1V9G8_9SOLA</name>
<dbReference type="InterPro" id="IPR021109">
    <property type="entry name" value="Peptidase_aspartic_dom_sf"/>
</dbReference>
<gene>
    <name evidence="1" type="ORF">RND71_019559</name>
</gene>
<accession>A0AAE1V9G8</accession>
<protein>
    <submittedName>
        <fullName evidence="1">Uncharacterized protein</fullName>
    </submittedName>
</protein>
<dbReference type="EMBL" id="JAVYJV010000010">
    <property type="protein sequence ID" value="KAK4360607.1"/>
    <property type="molecule type" value="Genomic_DNA"/>
</dbReference>
<comment type="caution">
    <text evidence="1">The sequence shown here is derived from an EMBL/GenBank/DDBJ whole genome shotgun (WGS) entry which is preliminary data.</text>
</comment>
<proteinExistence type="predicted"/>
<reference evidence="1" key="1">
    <citation type="submission" date="2023-12" db="EMBL/GenBank/DDBJ databases">
        <title>Genome assembly of Anisodus tanguticus.</title>
        <authorList>
            <person name="Wang Y.-J."/>
        </authorList>
    </citation>
    <scope>NUCLEOTIDE SEQUENCE</scope>
    <source>
        <strain evidence="1">KB-2021</strain>
        <tissue evidence="1">Leaf</tissue>
    </source>
</reference>
<evidence type="ECO:0000313" key="2">
    <source>
        <dbReference type="Proteomes" id="UP001291623"/>
    </source>
</evidence>
<dbReference type="AlphaFoldDB" id="A0AAE1V9G8"/>
<sequence>MHPGAINVSRGSDDLGTPYNCSPFPSTLVTSASLDQNTAACVDVRMSTESHHRSVATMPKYIFSCAGSYVTQDLGKDVKGTIGFGHQSAVSLPVQLASTSRFA</sequence>
<dbReference type="Gene3D" id="2.40.70.10">
    <property type="entry name" value="Acid Proteases"/>
    <property type="match status" value="1"/>
</dbReference>
<keyword evidence="2" id="KW-1185">Reference proteome</keyword>
<evidence type="ECO:0000313" key="1">
    <source>
        <dbReference type="EMBL" id="KAK4360607.1"/>
    </source>
</evidence>
<organism evidence="1 2">
    <name type="scientific">Anisodus tanguticus</name>
    <dbReference type="NCBI Taxonomy" id="243964"/>
    <lineage>
        <taxon>Eukaryota</taxon>
        <taxon>Viridiplantae</taxon>
        <taxon>Streptophyta</taxon>
        <taxon>Embryophyta</taxon>
        <taxon>Tracheophyta</taxon>
        <taxon>Spermatophyta</taxon>
        <taxon>Magnoliopsida</taxon>
        <taxon>eudicotyledons</taxon>
        <taxon>Gunneridae</taxon>
        <taxon>Pentapetalae</taxon>
        <taxon>asterids</taxon>
        <taxon>lamiids</taxon>
        <taxon>Solanales</taxon>
        <taxon>Solanaceae</taxon>
        <taxon>Solanoideae</taxon>
        <taxon>Hyoscyameae</taxon>
        <taxon>Anisodus</taxon>
    </lineage>
</organism>
<dbReference type="Proteomes" id="UP001291623">
    <property type="component" value="Unassembled WGS sequence"/>
</dbReference>